<gene>
    <name evidence="2" type="ORF">PR001_g30553</name>
    <name evidence="3" type="ORF">PR002_g30300</name>
</gene>
<dbReference type="Proteomes" id="UP000435112">
    <property type="component" value="Unassembled WGS sequence"/>
</dbReference>
<dbReference type="EMBL" id="QXFV01006984">
    <property type="protein sequence ID" value="KAE8959923.1"/>
    <property type="molecule type" value="Genomic_DNA"/>
</dbReference>
<evidence type="ECO:0000313" key="2">
    <source>
        <dbReference type="EMBL" id="KAE8959923.1"/>
    </source>
</evidence>
<accession>A0A6A3GSI8</accession>
<comment type="caution">
    <text evidence="2">The sequence shown here is derived from an EMBL/GenBank/DDBJ whole genome shotgun (WGS) entry which is preliminary data.</text>
</comment>
<name>A0A6A3GSI8_9STRA</name>
<feature type="region of interest" description="Disordered" evidence="1">
    <location>
        <begin position="1"/>
        <end position="71"/>
    </location>
</feature>
<feature type="compositionally biased region" description="Low complexity" evidence="1">
    <location>
        <begin position="16"/>
        <end position="52"/>
    </location>
</feature>
<evidence type="ECO:0000313" key="4">
    <source>
        <dbReference type="Proteomes" id="UP000429607"/>
    </source>
</evidence>
<protein>
    <submittedName>
        <fullName evidence="2">Uncharacterized protein</fullName>
    </submittedName>
</protein>
<sequence length="126" mass="12521">MAKPAVSDSAEPAHVSDSAAIGSASSAPLASGTADSAPASDPPAAADAAKSSLRADARSRVGSAPARLPLAPVPCNPAIWAPVVGVASGVRYPDEPLFESALELEEFFRAQSPSPPPSPDVLVPPS</sequence>
<dbReference type="EMBL" id="QXFU01006739">
    <property type="protein sequence ID" value="KAE8960192.1"/>
    <property type="molecule type" value="Genomic_DNA"/>
</dbReference>
<proteinExistence type="predicted"/>
<organism evidence="2 4">
    <name type="scientific">Phytophthora rubi</name>
    <dbReference type="NCBI Taxonomy" id="129364"/>
    <lineage>
        <taxon>Eukaryota</taxon>
        <taxon>Sar</taxon>
        <taxon>Stramenopiles</taxon>
        <taxon>Oomycota</taxon>
        <taxon>Peronosporomycetes</taxon>
        <taxon>Peronosporales</taxon>
        <taxon>Peronosporaceae</taxon>
        <taxon>Phytophthora</taxon>
    </lineage>
</organism>
<reference evidence="4 5" key="1">
    <citation type="submission" date="2018-09" db="EMBL/GenBank/DDBJ databases">
        <title>Genomic investigation of the strawberry pathogen Phytophthora fragariae indicates pathogenicity is determined by transcriptional variation in three key races.</title>
        <authorList>
            <person name="Adams T.M."/>
            <person name="Armitage A.D."/>
            <person name="Sobczyk M.K."/>
            <person name="Bates H.J."/>
            <person name="Dunwell J.M."/>
            <person name="Nellist C.F."/>
            <person name="Harrison R.J."/>
        </authorList>
    </citation>
    <scope>NUCLEOTIDE SEQUENCE [LARGE SCALE GENOMIC DNA]</scope>
    <source>
        <strain evidence="2 4">SCRP249</strain>
        <strain evidence="3 5">SCRP324</strain>
    </source>
</reference>
<dbReference type="Proteomes" id="UP000429607">
    <property type="component" value="Unassembled WGS sequence"/>
</dbReference>
<evidence type="ECO:0000256" key="1">
    <source>
        <dbReference type="SAM" id="MobiDB-lite"/>
    </source>
</evidence>
<evidence type="ECO:0000313" key="5">
    <source>
        <dbReference type="Proteomes" id="UP000435112"/>
    </source>
</evidence>
<dbReference type="AlphaFoldDB" id="A0A6A3GSI8"/>
<evidence type="ECO:0000313" key="3">
    <source>
        <dbReference type="EMBL" id="KAE8960192.1"/>
    </source>
</evidence>